<dbReference type="SUPFAM" id="SSF53335">
    <property type="entry name" value="S-adenosyl-L-methionine-dependent methyltransferases"/>
    <property type="match status" value="1"/>
</dbReference>
<sequence>MLFYLDPPYWGCETDYGQDVFGRADFERLAQSLRGLKGRFLMSINDTPGVRATFAGFNMTEVATTYTVGAVGSTKAAELLISGHAMPA</sequence>
<gene>
    <name evidence="4" type="ORF">FHS97_001722</name>
</gene>
<dbReference type="Gene3D" id="3.40.50.150">
    <property type="entry name" value="Vaccinia Virus protein VP39"/>
    <property type="match status" value="1"/>
</dbReference>
<proteinExistence type="predicted"/>
<keyword evidence="5" id="KW-1185">Reference proteome</keyword>
<dbReference type="GO" id="GO:0032259">
    <property type="term" value="P:methylation"/>
    <property type="evidence" value="ECO:0007669"/>
    <property type="project" value="UniProtKB-KW"/>
</dbReference>
<evidence type="ECO:0000256" key="1">
    <source>
        <dbReference type="ARBA" id="ARBA00022603"/>
    </source>
</evidence>
<comment type="caution">
    <text evidence="4">The sequence shown here is derived from an EMBL/GenBank/DDBJ whole genome shotgun (WGS) entry which is preliminary data.</text>
</comment>
<reference evidence="4 5" key="1">
    <citation type="submission" date="2020-08" db="EMBL/GenBank/DDBJ databases">
        <title>Genomic Encyclopedia of Type Strains, Phase IV (KMG-IV): sequencing the most valuable type-strain genomes for metagenomic binning, comparative biology and taxonomic classification.</title>
        <authorList>
            <person name="Goeker M."/>
        </authorList>
    </citation>
    <scope>NUCLEOTIDE SEQUENCE [LARGE SCALE GENOMIC DNA]</scope>
    <source>
        <strain evidence="4 5">DSM 101535</strain>
    </source>
</reference>
<organism evidence="4 5">
    <name type="scientific">Sphingomonas endophytica</name>
    <dbReference type="NCBI Taxonomy" id="869719"/>
    <lineage>
        <taxon>Bacteria</taxon>
        <taxon>Pseudomonadati</taxon>
        <taxon>Pseudomonadota</taxon>
        <taxon>Alphaproteobacteria</taxon>
        <taxon>Sphingomonadales</taxon>
        <taxon>Sphingomonadaceae</taxon>
        <taxon>Sphingomonas</taxon>
    </lineage>
</organism>
<dbReference type="GO" id="GO:0008168">
    <property type="term" value="F:methyltransferase activity"/>
    <property type="evidence" value="ECO:0007669"/>
    <property type="project" value="UniProtKB-KW"/>
</dbReference>
<dbReference type="InterPro" id="IPR012327">
    <property type="entry name" value="MeTrfase_D12"/>
</dbReference>
<keyword evidence="1 4" id="KW-0489">Methyltransferase</keyword>
<dbReference type="Pfam" id="PF02086">
    <property type="entry name" value="MethyltransfD12"/>
    <property type="match status" value="1"/>
</dbReference>
<evidence type="ECO:0000256" key="2">
    <source>
        <dbReference type="ARBA" id="ARBA00022679"/>
    </source>
</evidence>
<keyword evidence="3" id="KW-0949">S-adenosyl-L-methionine</keyword>
<protein>
    <submittedName>
        <fullName evidence="4">Site-specific DNA-adenine methylase</fullName>
    </submittedName>
</protein>
<dbReference type="InterPro" id="IPR029063">
    <property type="entry name" value="SAM-dependent_MTases_sf"/>
</dbReference>
<dbReference type="Proteomes" id="UP000560131">
    <property type="component" value="Unassembled WGS sequence"/>
</dbReference>
<evidence type="ECO:0000313" key="5">
    <source>
        <dbReference type="Proteomes" id="UP000560131"/>
    </source>
</evidence>
<evidence type="ECO:0000313" key="4">
    <source>
        <dbReference type="EMBL" id="MBB5725790.1"/>
    </source>
</evidence>
<keyword evidence="2" id="KW-0808">Transferase</keyword>
<evidence type="ECO:0000256" key="3">
    <source>
        <dbReference type="ARBA" id="ARBA00022691"/>
    </source>
</evidence>
<name>A0ABR6N4T0_9SPHN</name>
<dbReference type="EMBL" id="JACIJN010000005">
    <property type="protein sequence ID" value="MBB5725790.1"/>
    <property type="molecule type" value="Genomic_DNA"/>
</dbReference>
<accession>A0ABR6N4T0</accession>